<dbReference type="CDD" id="cd07983">
    <property type="entry name" value="LPLAT_DUF374-like"/>
    <property type="match status" value="1"/>
</dbReference>
<feature type="region of interest" description="Disordered" evidence="1">
    <location>
        <begin position="220"/>
        <end position="240"/>
    </location>
</feature>
<dbReference type="InterPro" id="IPR007172">
    <property type="entry name" value="DUF374"/>
</dbReference>
<dbReference type="KEGG" id="pbs:Plabr_0333"/>
<evidence type="ECO:0000256" key="1">
    <source>
        <dbReference type="SAM" id="MobiDB-lite"/>
    </source>
</evidence>
<dbReference type="EMBL" id="CP002546">
    <property type="protein sequence ID" value="ADY57962.1"/>
    <property type="molecule type" value="Genomic_DNA"/>
</dbReference>
<dbReference type="Pfam" id="PF04028">
    <property type="entry name" value="DUF374"/>
    <property type="match status" value="1"/>
</dbReference>
<dbReference type="HOGENOM" id="CLU_086327_1_0_0"/>
<organism evidence="3 4">
    <name type="scientific">Rubinisphaera brasiliensis (strain ATCC 49424 / DSM 5305 / JCM 21570 / IAM 15109 / NBRC 103401 / IFAM 1448)</name>
    <name type="common">Planctomyces brasiliensis</name>
    <dbReference type="NCBI Taxonomy" id="756272"/>
    <lineage>
        <taxon>Bacteria</taxon>
        <taxon>Pseudomonadati</taxon>
        <taxon>Planctomycetota</taxon>
        <taxon>Planctomycetia</taxon>
        <taxon>Planctomycetales</taxon>
        <taxon>Planctomycetaceae</taxon>
        <taxon>Rubinisphaera</taxon>
    </lineage>
</organism>
<reference evidence="4" key="1">
    <citation type="submission" date="2011-02" db="EMBL/GenBank/DDBJ databases">
        <title>The complete genome of Planctomyces brasiliensis DSM 5305.</title>
        <authorList>
            <person name="Lucas S."/>
            <person name="Copeland A."/>
            <person name="Lapidus A."/>
            <person name="Bruce D."/>
            <person name="Goodwin L."/>
            <person name="Pitluck S."/>
            <person name="Kyrpides N."/>
            <person name="Mavromatis K."/>
            <person name="Pagani I."/>
            <person name="Ivanova N."/>
            <person name="Ovchinnikova G."/>
            <person name="Lu M."/>
            <person name="Detter J.C."/>
            <person name="Han C."/>
            <person name="Land M."/>
            <person name="Hauser L."/>
            <person name="Markowitz V."/>
            <person name="Cheng J.-F."/>
            <person name="Hugenholtz P."/>
            <person name="Woyke T."/>
            <person name="Wu D."/>
            <person name="Tindall B."/>
            <person name="Pomrenke H.G."/>
            <person name="Brambilla E."/>
            <person name="Klenk H.-P."/>
            <person name="Eisen J.A."/>
        </authorList>
    </citation>
    <scope>NUCLEOTIDE SEQUENCE [LARGE SCALE GENOMIC DNA]</scope>
    <source>
        <strain evidence="4">ATCC 49424 / DSM 5305 / JCM 21570 / NBRC 103401 / IFAM 1448</strain>
    </source>
</reference>
<dbReference type="eggNOG" id="COG2121">
    <property type="taxonomic scope" value="Bacteria"/>
</dbReference>
<feature type="domain" description="DUF374" evidence="2">
    <location>
        <begin position="69"/>
        <end position="133"/>
    </location>
</feature>
<gene>
    <name evidence="3" type="ordered locus">Plabr_0333</name>
</gene>
<evidence type="ECO:0000313" key="3">
    <source>
        <dbReference type="EMBL" id="ADY57962.1"/>
    </source>
</evidence>
<proteinExistence type="predicted"/>
<keyword evidence="4" id="KW-1185">Reference proteome</keyword>
<dbReference type="Proteomes" id="UP000006860">
    <property type="component" value="Chromosome"/>
</dbReference>
<dbReference type="RefSeq" id="WP_013626706.1">
    <property type="nucleotide sequence ID" value="NC_015174.1"/>
</dbReference>
<name>F0SQI7_RUBBR</name>
<dbReference type="SUPFAM" id="SSF69593">
    <property type="entry name" value="Glycerol-3-phosphate (1)-acyltransferase"/>
    <property type="match status" value="1"/>
</dbReference>
<evidence type="ECO:0000313" key="4">
    <source>
        <dbReference type="Proteomes" id="UP000006860"/>
    </source>
</evidence>
<accession>F0SQI7</accession>
<dbReference type="STRING" id="756272.Plabr_0333"/>
<sequence length="240" mass="26713">MKIRSRWVTQILAVCAVVSLRLLYATCRVRAIEFEPDTSPYRKRGPDQPERFLYSIWHDVLVMAIFSGKPQNVAGLVSRHQDGSYLADSMKLIGIEPIRGSSKRGGTQALKQCLDAAGKYHIAITPDGPRGPRHVPKEGILFMASITGRRIVPIAAACRRGWRIQGNWTDMLLPLPFSEVYIKAGEPMSVPPGLSREELKGWVETLTERMKLLTQEVEAEYGQAKPVEEKPASETTSKAA</sequence>
<protein>
    <recommendedName>
        <fullName evidence="2">DUF374 domain-containing protein</fullName>
    </recommendedName>
</protein>
<evidence type="ECO:0000259" key="2">
    <source>
        <dbReference type="Pfam" id="PF04028"/>
    </source>
</evidence>
<dbReference type="AlphaFoldDB" id="F0SQI7"/>
<dbReference type="OrthoDB" id="9810508at2"/>